<organism evidence="2 3">
    <name type="scientific">Enteractinococcus helveticum</name>
    <dbReference type="NCBI Taxonomy" id="1837282"/>
    <lineage>
        <taxon>Bacteria</taxon>
        <taxon>Bacillati</taxon>
        <taxon>Actinomycetota</taxon>
        <taxon>Actinomycetes</taxon>
        <taxon>Micrococcales</taxon>
        <taxon>Micrococcaceae</taxon>
    </lineage>
</organism>
<dbReference type="AlphaFoldDB" id="A0A921FMI2"/>
<dbReference type="InterPro" id="IPR045598">
    <property type="entry name" value="DUF6457"/>
</dbReference>
<dbReference type="EMBL" id="DYXC01000058">
    <property type="protein sequence ID" value="HJF13992.1"/>
    <property type="molecule type" value="Genomic_DNA"/>
</dbReference>
<sequence length="64" mass="6637">MGNQDDTSDLAELTAWAQHAAEELGLEPLKADDVDAVLAAAWQVSTGLVRSAGPVAMYLAGLLV</sequence>
<reference evidence="2" key="1">
    <citation type="journal article" date="2021" name="PeerJ">
        <title>Extensive microbial diversity within the chicken gut microbiome revealed by metagenomics and culture.</title>
        <authorList>
            <person name="Gilroy R."/>
            <person name="Ravi A."/>
            <person name="Getino M."/>
            <person name="Pursley I."/>
            <person name="Horton D.L."/>
            <person name="Alikhan N.F."/>
            <person name="Baker D."/>
            <person name="Gharbi K."/>
            <person name="Hall N."/>
            <person name="Watson M."/>
            <person name="Adriaenssens E.M."/>
            <person name="Foster-Nyarko E."/>
            <person name="Jarju S."/>
            <person name="Secka A."/>
            <person name="Antonio M."/>
            <person name="Oren A."/>
            <person name="Chaudhuri R.R."/>
            <person name="La Ragione R."/>
            <person name="Hildebrand F."/>
            <person name="Pallen M.J."/>
        </authorList>
    </citation>
    <scope>NUCLEOTIDE SEQUENCE</scope>
    <source>
        <strain evidence="2">ChiHjej13B12-14962</strain>
    </source>
</reference>
<name>A0A921FMI2_9MICC</name>
<evidence type="ECO:0000313" key="2">
    <source>
        <dbReference type="EMBL" id="HJF13992.1"/>
    </source>
</evidence>
<accession>A0A921FMI2</accession>
<reference evidence="2" key="2">
    <citation type="submission" date="2021-09" db="EMBL/GenBank/DDBJ databases">
        <authorList>
            <person name="Gilroy R."/>
        </authorList>
    </citation>
    <scope>NUCLEOTIDE SEQUENCE</scope>
    <source>
        <strain evidence="2">ChiHjej13B12-14962</strain>
    </source>
</reference>
<dbReference type="Pfam" id="PF20058">
    <property type="entry name" value="DUF6457"/>
    <property type="match status" value="1"/>
</dbReference>
<gene>
    <name evidence="2" type="ORF">K8V32_04205</name>
</gene>
<feature type="domain" description="DUF6457" evidence="1">
    <location>
        <begin position="11"/>
        <end position="62"/>
    </location>
</feature>
<evidence type="ECO:0000259" key="1">
    <source>
        <dbReference type="Pfam" id="PF20058"/>
    </source>
</evidence>
<dbReference type="Proteomes" id="UP000703315">
    <property type="component" value="Unassembled WGS sequence"/>
</dbReference>
<feature type="non-terminal residue" evidence="2">
    <location>
        <position position="64"/>
    </location>
</feature>
<protein>
    <submittedName>
        <fullName evidence="2">DUF6457 domain-containing protein</fullName>
    </submittedName>
</protein>
<comment type="caution">
    <text evidence="2">The sequence shown here is derived from an EMBL/GenBank/DDBJ whole genome shotgun (WGS) entry which is preliminary data.</text>
</comment>
<proteinExistence type="predicted"/>
<dbReference type="RefSeq" id="WP_303903356.1">
    <property type="nucleotide sequence ID" value="NZ_DYXC01000058.1"/>
</dbReference>
<evidence type="ECO:0000313" key="3">
    <source>
        <dbReference type="Proteomes" id="UP000703315"/>
    </source>
</evidence>